<name>A0AA88I9S1_ARTSF</name>
<keyword evidence="6" id="KW-1185">Reference proteome</keyword>
<comment type="similarity">
    <text evidence="1">Belongs to the RICTOR family.</text>
</comment>
<dbReference type="Pfam" id="PF14664">
    <property type="entry name" value="RICTOR_N"/>
    <property type="match status" value="1"/>
</dbReference>
<protein>
    <recommendedName>
        <fullName evidence="7">Rictor</fullName>
    </recommendedName>
</protein>
<dbReference type="Proteomes" id="UP001187531">
    <property type="component" value="Unassembled WGS sequence"/>
</dbReference>
<dbReference type="InterPro" id="IPR028267">
    <property type="entry name" value="Pianissimo_N"/>
</dbReference>
<dbReference type="EMBL" id="JAVRJZ010000003">
    <property type="protein sequence ID" value="KAK2724204.1"/>
    <property type="molecule type" value="Genomic_DNA"/>
</dbReference>
<evidence type="ECO:0000313" key="6">
    <source>
        <dbReference type="Proteomes" id="UP001187531"/>
    </source>
</evidence>
<feature type="domain" description="Rapamycin-insensitive companion of mTOR" evidence="4">
    <location>
        <begin position="966"/>
        <end position="1040"/>
    </location>
</feature>
<dbReference type="SMART" id="SM01308">
    <property type="entry name" value="RICTOR_N"/>
    <property type="match status" value="1"/>
</dbReference>
<feature type="domain" description="Rapamycin-insensitive companion of mTOR middle" evidence="2">
    <location>
        <begin position="560"/>
        <end position="782"/>
    </location>
</feature>
<dbReference type="GO" id="GO:0043539">
    <property type="term" value="F:protein serine/threonine kinase activator activity"/>
    <property type="evidence" value="ECO:0007669"/>
    <property type="project" value="TreeGrafter"/>
</dbReference>
<dbReference type="InterPro" id="IPR016024">
    <property type="entry name" value="ARM-type_fold"/>
</dbReference>
<accession>A0AA88I9S1</accession>
<comment type="caution">
    <text evidence="5">The sequence shown here is derived from an EMBL/GenBank/DDBJ whole genome shotgun (WGS) entry which is preliminary data.</text>
</comment>
<dbReference type="PANTHER" id="PTHR13298">
    <property type="entry name" value="CYTOSOLIC REGULATOR PIANISSIMO"/>
    <property type="match status" value="1"/>
</dbReference>
<dbReference type="SMART" id="SM01303">
    <property type="entry name" value="RasGEF_N_2"/>
    <property type="match status" value="1"/>
</dbReference>
<dbReference type="InterPro" id="IPR029451">
    <property type="entry name" value="RICTOR_M"/>
</dbReference>
<dbReference type="InterPro" id="IPR028268">
    <property type="entry name" value="Pianissimo_fam"/>
</dbReference>
<evidence type="ECO:0000313" key="5">
    <source>
        <dbReference type="EMBL" id="KAK2724204.1"/>
    </source>
</evidence>
<dbReference type="Pfam" id="PF14668">
    <property type="entry name" value="RICTOR_V"/>
    <property type="match status" value="1"/>
</dbReference>
<dbReference type="SUPFAM" id="SSF48371">
    <property type="entry name" value="ARM repeat"/>
    <property type="match status" value="1"/>
</dbReference>
<feature type="domain" description="Rapamycin-insensitive companion of mTOR N-terminal" evidence="3">
    <location>
        <begin position="101"/>
        <end position="480"/>
    </location>
</feature>
<dbReference type="InterPro" id="IPR029453">
    <property type="entry name" value="Rictor_IV"/>
</dbReference>
<dbReference type="GO" id="GO:0031932">
    <property type="term" value="C:TORC2 complex"/>
    <property type="evidence" value="ECO:0007669"/>
    <property type="project" value="InterPro"/>
</dbReference>
<evidence type="ECO:0000259" key="3">
    <source>
        <dbReference type="SMART" id="SM01308"/>
    </source>
</evidence>
<dbReference type="InterPro" id="IPR029452">
    <property type="entry name" value="RICTOR_V"/>
</dbReference>
<evidence type="ECO:0000259" key="4">
    <source>
        <dbReference type="SMART" id="SM01310"/>
    </source>
</evidence>
<reference evidence="5" key="1">
    <citation type="submission" date="2023-07" db="EMBL/GenBank/DDBJ databases">
        <title>Chromosome-level genome assembly of Artemia franciscana.</title>
        <authorList>
            <person name="Jo E."/>
        </authorList>
    </citation>
    <scope>NUCLEOTIDE SEQUENCE</scope>
    <source>
        <tissue evidence="5">Whole body</tissue>
    </source>
</reference>
<dbReference type="SMART" id="SM01307">
    <property type="entry name" value="RICTOR_M"/>
    <property type="match status" value="1"/>
</dbReference>
<gene>
    <name evidence="5" type="ORF">QYM36_000906</name>
</gene>
<organism evidence="5 6">
    <name type="scientific">Artemia franciscana</name>
    <name type="common">Brine shrimp</name>
    <name type="synonym">Artemia sanfranciscana</name>
    <dbReference type="NCBI Taxonomy" id="6661"/>
    <lineage>
        <taxon>Eukaryota</taxon>
        <taxon>Metazoa</taxon>
        <taxon>Ecdysozoa</taxon>
        <taxon>Arthropoda</taxon>
        <taxon>Crustacea</taxon>
        <taxon>Branchiopoda</taxon>
        <taxon>Anostraca</taxon>
        <taxon>Artemiidae</taxon>
        <taxon>Artemia</taxon>
    </lineage>
</organism>
<evidence type="ECO:0008006" key="7">
    <source>
        <dbReference type="Google" id="ProtNLM"/>
    </source>
</evidence>
<proteinExistence type="inferred from homology"/>
<dbReference type="GO" id="GO:0038203">
    <property type="term" value="P:TORC2 signaling"/>
    <property type="evidence" value="ECO:0007669"/>
    <property type="project" value="TreeGrafter"/>
</dbReference>
<dbReference type="SMART" id="SM01310">
    <property type="entry name" value="RICTOR_V"/>
    <property type="match status" value="1"/>
</dbReference>
<evidence type="ECO:0000259" key="2">
    <source>
        <dbReference type="SMART" id="SM01307"/>
    </source>
</evidence>
<dbReference type="PANTHER" id="PTHR13298:SF11">
    <property type="entry name" value="RAPAMYCIN-INSENSITIVE COMPANION OF MTOR"/>
    <property type="match status" value="1"/>
</dbReference>
<feature type="non-terminal residue" evidence="5">
    <location>
        <position position="1"/>
    </location>
</feature>
<dbReference type="GO" id="GO:0051897">
    <property type="term" value="P:positive regulation of phosphatidylinositol 3-kinase/protein kinase B signal transduction"/>
    <property type="evidence" value="ECO:0007669"/>
    <property type="project" value="TreeGrafter"/>
</dbReference>
<dbReference type="Pfam" id="PF14663">
    <property type="entry name" value="RasGEF_N_2"/>
    <property type="match status" value="1"/>
</dbReference>
<evidence type="ECO:0000256" key="1">
    <source>
        <dbReference type="ARBA" id="ARBA00008878"/>
    </source>
</evidence>
<dbReference type="Pfam" id="PF14666">
    <property type="entry name" value="RICTOR_M"/>
    <property type="match status" value="1"/>
</dbReference>
<sequence>EINLFLGNTAHLYYIFQEEIKQIFPKNLFGFKNFMKGIRFRQKEKHDGNSANNEKEESEALLDKDIHNIIEDCLYKLRNAKENSSPQFLGIFSVLSTLPRHSQFSDLNDDELCKIYNRVALVLLHKTRTVRICALRLLRSLLRSPEHANTAVNGFLPMFLTRYVDLSVSSSSERGHALRLVRRILYLLPNKFPLSIAAALATLAAEGNCFLEGKNQKKDQLWRVSLAVLQELAVLSPDVFVNAGGVRAAIMAISELNEARAIEAVLLSVLNLYDVPYLRDRMHFKVEQLCAPFTEFFFSPLVIHPDKEKQAVPEWRDRKKTTSLQAILTLIRSWPGLLAFGSPGLFEKGGHFSSLVQALKIPNLDTRKKILDLLDQIFRLDTTFWTDEVSVALKVRYRPRESWKLQTGFVAEEGKDMLPSLSRNRADLVTNHLAIVVYCLVEANLADALVEVIKTSDSVVSVRATVLLGEFFYLIYHYLPPVSYSTSICLSNLMDNLSEHSNNHLAHLQRAIQTSEALGQYQSKKFRPLGSVSPQLRQIIHFVSVASNAESKPPCKLYGRNTARLRAVIKYSRVCLHEDHLSWDWTLVCAVLTWPSDSFRLLEDSYYRQFIRNLVTFYKPSKNQFCSYEYGTDKARWAATAGCLLVDFLMTCAEGETDHFAVELIEDIRDQLRVLLTSISAHDCMFSPAKMVSSACRDCFLLIGRFSSSIRGLKLLELSGILQDLLRLVTTLSHECYTKLVLSTLNFTLDGFPRTIFNRVISFGSEQARNYAVQLLRTYLRAWRKYGGLGKSTFPSWAVGHLINRLDDRSYQIKKATFEVLDETCDDPEFLTTVMEFHHTLSAESEKYASLLVRFLSNPNGLRYLQQSGFLKAEIERWNTTESERYVARLELGLCESLSQHQKDERGAYGRVSDEPHTVRSFPVPNHLYGELGKHGDGVEYLRKYGNLRNCVEAIDKCDCCSDQSTMHLKSALWTVGHIGGASSEGLRLVQSHGDVLLKICRISSSCRTLSVRGTAFYALCLIARTSEGAEALKRYGWIAVRHDHHEQWPIVSEDEWELVTGYETIPSELSGIVSERNRTTSQCSDKSVSFADEIDFIEALDVHVEEESETVKWDTDSLSTSTSNQESIEKRKFQFFPLRKKANTLPRTVPSTPVIHRRTQSMSEGGPSRILKVIRESFRSRRKSMTRNDSLSDISTPGSSVSSSFTMSSFKERWKLFRHSKSYESTSPTMPVTSEIVSTSVLPPSILETTPLTTDVLVNKDEPSLSSELSTSVTERLKQKRSAFFADLEVTPVSMSEKSELTEKGTVISAVSDKERKELEFSLDMPKFLINSASAGGVVQARKQSILELPKQERYEHLSRVGSTLSQLRSSQYKTKQVLLETSNSILFMSLCLPARPELLFPFAEDLQQKDDEPSKANNVEVLNEEGVEEHKTNECFSCKWKIVNGNSVSADDGSHSMDRSVVRNELLSLVTKIGTGIGLNAHEEGLLRLKQAYPWCFQDACFYYDVYSSISTRTYHLRSRRFLQELFIDLVDITD</sequence>